<dbReference type="InterPro" id="IPR002048">
    <property type="entry name" value="EF_hand_dom"/>
</dbReference>
<gene>
    <name evidence="2" type="ORF">H3H32_34710</name>
</gene>
<dbReference type="PROSITE" id="PS50222">
    <property type="entry name" value="EF_HAND_2"/>
    <property type="match status" value="1"/>
</dbReference>
<dbReference type="SUPFAM" id="SSF47473">
    <property type="entry name" value="EF-hand"/>
    <property type="match status" value="1"/>
</dbReference>
<sequence length="141" mass="16333">MIKLLKRINEPDTPNVLPTIRSTTITVEQVHYELMLRTSHDLILAKYPDLENEDIQAVWVYKAFQNNKDGVIDLQELISTLKTLPKKVSLLQLYDHIDFIFQIQKGVAETVEEIGTPHEQVMREMREYITGLKAKANLNDN</sequence>
<evidence type="ECO:0000259" key="1">
    <source>
        <dbReference type="PROSITE" id="PS50222"/>
    </source>
</evidence>
<dbReference type="Pfam" id="PF04255">
    <property type="entry name" value="DUF433"/>
    <property type="match status" value="1"/>
</dbReference>
<reference evidence="2 3" key="1">
    <citation type="submission" date="2020-07" db="EMBL/GenBank/DDBJ databases">
        <title>Spirosoma foliorum sp. nov., isolated from the leaves on the Nejang mountain Korea, Republic of.</title>
        <authorList>
            <person name="Ho H."/>
            <person name="Lee Y.-J."/>
            <person name="Nurcahyanto D.-A."/>
            <person name="Kim S.-G."/>
        </authorList>
    </citation>
    <scope>NUCLEOTIDE SEQUENCE [LARGE SCALE GENOMIC DNA]</scope>
    <source>
        <strain evidence="2 3">PL0136</strain>
    </source>
</reference>
<protein>
    <submittedName>
        <fullName evidence="2">DUF433 domain-containing protein</fullName>
    </submittedName>
</protein>
<evidence type="ECO:0000313" key="2">
    <source>
        <dbReference type="EMBL" id="QMW02980.1"/>
    </source>
</evidence>
<organism evidence="2 3">
    <name type="scientific">Spirosoma foliorum</name>
    <dbReference type="NCBI Taxonomy" id="2710596"/>
    <lineage>
        <taxon>Bacteria</taxon>
        <taxon>Pseudomonadati</taxon>
        <taxon>Bacteroidota</taxon>
        <taxon>Cytophagia</taxon>
        <taxon>Cytophagales</taxon>
        <taxon>Cytophagaceae</taxon>
        <taxon>Spirosoma</taxon>
    </lineage>
</organism>
<dbReference type="KEGG" id="sfol:H3H32_34710"/>
<dbReference type="AlphaFoldDB" id="A0A7G5GVT8"/>
<proteinExistence type="predicted"/>
<accession>A0A7G5GVT8</accession>
<feature type="domain" description="EF-hand" evidence="1">
    <location>
        <begin position="52"/>
        <end position="87"/>
    </location>
</feature>
<name>A0A7G5GVT8_9BACT</name>
<dbReference type="InterPro" id="IPR007367">
    <property type="entry name" value="DUF433"/>
</dbReference>
<dbReference type="InterPro" id="IPR009057">
    <property type="entry name" value="Homeodomain-like_sf"/>
</dbReference>
<dbReference type="EMBL" id="CP059732">
    <property type="protein sequence ID" value="QMW02980.1"/>
    <property type="molecule type" value="Genomic_DNA"/>
</dbReference>
<dbReference type="RefSeq" id="WP_182460269.1">
    <property type="nucleotide sequence ID" value="NZ_CP059732.1"/>
</dbReference>
<evidence type="ECO:0000313" key="3">
    <source>
        <dbReference type="Proteomes" id="UP000515369"/>
    </source>
</evidence>
<keyword evidence="3" id="KW-1185">Reference proteome</keyword>
<dbReference type="InterPro" id="IPR011992">
    <property type="entry name" value="EF-hand-dom_pair"/>
</dbReference>
<dbReference type="InterPro" id="IPR036388">
    <property type="entry name" value="WH-like_DNA-bd_sf"/>
</dbReference>
<dbReference type="Gene3D" id="1.10.10.10">
    <property type="entry name" value="Winged helix-like DNA-binding domain superfamily/Winged helix DNA-binding domain"/>
    <property type="match status" value="1"/>
</dbReference>
<dbReference type="GO" id="GO:0005509">
    <property type="term" value="F:calcium ion binding"/>
    <property type="evidence" value="ECO:0007669"/>
    <property type="project" value="InterPro"/>
</dbReference>
<dbReference type="Proteomes" id="UP000515369">
    <property type="component" value="Chromosome"/>
</dbReference>
<dbReference type="SUPFAM" id="SSF46689">
    <property type="entry name" value="Homeodomain-like"/>
    <property type="match status" value="1"/>
</dbReference>